<comment type="caution">
    <text evidence="2">The sequence shown here is derived from an EMBL/GenBank/DDBJ whole genome shotgun (WGS) entry which is preliminary data.</text>
</comment>
<organism evidence="2 3">
    <name type="scientific">Natrinema pallidum DSM 3751</name>
    <dbReference type="NCBI Taxonomy" id="1227495"/>
    <lineage>
        <taxon>Archaea</taxon>
        <taxon>Methanobacteriati</taxon>
        <taxon>Methanobacteriota</taxon>
        <taxon>Stenosarchaea group</taxon>
        <taxon>Halobacteria</taxon>
        <taxon>Halobacteriales</taxon>
        <taxon>Natrialbaceae</taxon>
        <taxon>Natrinema</taxon>
    </lineage>
</organism>
<dbReference type="eggNOG" id="ENOG502N5E4">
    <property type="taxonomic scope" value="Archaea"/>
</dbReference>
<dbReference type="PATRIC" id="fig|1227495.3.peg.3543"/>
<reference evidence="2 3" key="1">
    <citation type="journal article" date="2014" name="PLoS Genet.">
        <title>Phylogenetically driven sequencing of extremely halophilic archaea reveals strategies for static and dynamic osmo-response.</title>
        <authorList>
            <person name="Becker E.A."/>
            <person name="Seitzer P.M."/>
            <person name="Tritt A."/>
            <person name="Larsen D."/>
            <person name="Krusor M."/>
            <person name="Yao A.I."/>
            <person name="Wu D."/>
            <person name="Madern D."/>
            <person name="Eisen J.A."/>
            <person name="Darling A.E."/>
            <person name="Facciotti M.T."/>
        </authorList>
    </citation>
    <scope>NUCLEOTIDE SEQUENCE [LARGE SCALE GENOMIC DNA]</scope>
    <source>
        <strain evidence="2 3">DSM 3751</strain>
    </source>
</reference>
<evidence type="ECO:0000313" key="2">
    <source>
        <dbReference type="EMBL" id="ELY73261.1"/>
    </source>
</evidence>
<name>L9YHT1_9EURY</name>
<protein>
    <submittedName>
        <fullName evidence="2">Uncharacterized protein</fullName>
    </submittedName>
</protein>
<dbReference type="EMBL" id="AOII01000099">
    <property type="protein sequence ID" value="ELY73261.1"/>
    <property type="molecule type" value="Genomic_DNA"/>
</dbReference>
<gene>
    <name evidence="2" type="ORF">C487_17705</name>
</gene>
<sequence length="141" mass="15317">MTKPKPTYRNVGTVTTRDQNGSIVIPVQDAVDQSGNAGGNGIVFHRDSPKGLTGEVVDNRPDGRRHELARAINEFGSRSVKSVAIPPAGLEHLDIDRSDAADGVELDLWVCNDPNEDRALIAVTPVVYQEMQITTPERDSE</sequence>
<evidence type="ECO:0000313" key="3">
    <source>
        <dbReference type="Proteomes" id="UP000011618"/>
    </source>
</evidence>
<accession>L9YHT1</accession>
<evidence type="ECO:0000256" key="1">
    <source>
        <dbReference type="SAM" id="MobiDB-lite"/>
    </source>
</evidence>
<dbReference type="Proteomes" id="UP000011618">
    <property type="component" value="Unassembled WGS sequence"/>
</dbReference>
<feature type="region of interest" description="Disordered" evidence="1">
    <location>
        <begin position="36"/>
        <end position="60"/>
    </location>
</feature>
<proteinExistence type="predicted"/>
<dbReference type="AlphaFoldDB" id="L9YHT1"/>